<dbReference type="GO" id="GO:0016758">
    <property type="term" value="F:hexosyltransferase activity"/>
    <property type="evidence" value="ECO:0007669"/>
    <property type="project" value="UniProtKB-ARBA"/>
</dbReference>
<dbReference type="PANTHER" id="PTHR22916:SF3">
    <property type="entry name" value="UDP-GLCNAC:BETAGAL BETA-1,3-N-ACETYLGLUCOSAMINYLTRANSFERASE-LIKE PROTEIN 1"/>
    <property type="match status" value="1"/>
</dbReference>
<evidence type="ECO:0000259" key="1">
    <source>
        <dbReference type="Pfam" id="PF00535"/>
    </source>
</evidence>
<sequence>MNEKRIIVLIPHYNNPECLETSILSIDDRIQVDLLIIDDGSSRKPNEAELNQAYKNGEIYFEYLIENKGLSNALNKGIFFAQTNKYEFIGRLDCGDRCFKNKFSKQLDFLDNNDKIKLLGTCAVVVDEEGNELFMLNHPLKHEEIKKKMYLNNMFVHPTVIIRTNVFKSVEMYDEKYTRAAQDYALFFRIIKKFQVANLPEPLLYYEISSNSISSKRRQLQVRHRIKIILENFYFGFHPIYGLTRNTILFFMSREATTKLKLIFKK</sequence>
<dbReference type="AlphaFoldDB" id="A0A516GVV2"/>
<dbReference type="KEGG" id="fop:FNB79_04305"/>
<feature type="domain" description="Glycosyltransferase 2-like" evidence="1">
    <location>
        <begin position="8"/>
        <end position="165"/>
    </location>
</feature>
<dbReference type="InterPro" id="IPR029044">
    <property type="entry name" value="Nucleotide-diphossugar_trans"/>
</dbReference>
<keyword evidence="2" id="KW-0808">Transferase</keyword>
<accession>A0A516GVV2</accession>
<dbReference type="Gene3D" id="3.90.550.10">
    <property type="entry name" value="Spore Coat Polysaccharide Biosynthesis Protein SpsA, Chain A"/>
    <property type="match status" value="1"/>
</dbReference>
<keyword evidence="3" id="KW-1185">Reference proteome</keyword>
<gene>
    <name evidence="2" type="ORF">FNB79_04305</name>
</gene>
<dbReference type="SUPFAM" id="SSF53448">
    <property type="entry name" value="Nucleotide-diphospho-sugar transferases"/>
    <property type="match status" value="1"/>
</dbReference>
<proteinExistence type="predicted"/>
<organism evidence="2 3">
    <name type="scientific">Formosa sediminum</name>
    <dbReference type="NCBI Taxonomy" id="2594004"/>
    <lineage>
        <taxon>Bacteria</taxon>
        <taxon>Pseudomonadati</taxon>
        <taxon>Bacteroidota</taxon>
        <taxon>Flavobacteriia</taxon>
        <taxon>Flavobacteriales</taxon>
        <taxon>Flavobacteriaceae</taxon>
        <taxon>Formosa</taxon>
    </lineage>
</organism>
<name>A0A516GVV2_9FLAO</name>
<evidence type="ECO:0000313" key="2">
    <source>
        <dbReference type="EMBL" id="QDO95651.1"/>
    </source>
</evidence>
<protein>
    <submittedName>
        <fullName evidence="2">Glycosyltransferase</fullName>
    </submittedName>
</protein>
<dbReference type="Pfam" id="PF00535">
    <property type="entry name" value="Glycos_transf_2"/>
    <property type="match status" value="1"/>
</dbReference>
<dbReference type="InterPro" id="IPR001173">
    <property type="entry name" value="Glyco_trans_2-like"/>
</dbReference>
<dbReference type="Proteomes" id="UP000319209">
    <property type="component" value="Chromosome"/>
</dbReference>
<dbReference type="PANTHER" id="PTHR22916">
    <property type="entry name" value="GLYCOSYLTRANSFERASE"/>
    <property type="match status" value="1"/>
</dbReference>
<reference evidence="2 3" key="1">
    <citation type="submission" date="2019-07" db="EMBL/GenBank/DDBJ databases">
        <title>Genome sequencing for Formosa sp. PS13.</title>
        <authorList>
            <person name="Park S.-J."/>
        </authorList>
    </citation>
    <scope>NUCLEOTIDE SEQUENCE [LARGE SCALE GENOMIC DNA]</scope>
    <source>
        <strain evidence="2 3">PS13</strain>
    </source>
</reference>
<evidence type="ECO:0000313" key="3">
    <source>
        <dbReference type="Proteomes" id="UP000319209"/>
    </source>
</evidence>
<dbReference type="EMBL" id="CP041637">
    <property type="protein sequence ID" value="QDO95651.1"/>
    <property type="molecule type" value="Genomic_DNA"/>
</dbReference>
<dbReference type="OrthoDB" id="9815829at2"/>
<dbReference type="RefSeq" id="WP_143382557.1">
    <property type="nucleotide sequence ID" value="NZ_CP041637.1"/>
</dbReference>